<dbReference type="SUPFAM" id="SSF81901">
    <property type="entry name" value="HCP-like"/>
    <property type="match status" value="1"/>
</dbReference>
<name>A0ABP6HQH9_9ACTN</name>
<dbReference type="Gene3D" id="1.25.40.10">
    <property type="entry name" value="Tetratricopeptide repeat domain"/>
    <property type="match status" value="2"/>
</dbReference>
<evidence type="ECO:0000313" key="4">
    <source>
        <dbReference type="Proteomes" id="UP001500893"/>
    </source>
</evidence>
<dbReference type="EMBL" id="BAAAVM010000143">
    <property type="protein sequence ID" value="GAA2780491.1"/>
    <property type="molecule type" value="Genomic_DNA"/>
</dbReference>
<keyword evidence="4" id="KW-1185">Reference proteome</keyword>
<protein>
    <recommendedName>
        <fullName evidence="5">Tetratricopeptide repeat protein</fullName>
    </recommendedName>
</protein>
<evidence type="ECO:0000313" key="3">
    <source>
        <dbReference type="EMBL" id="GAA2780491.1"/>
    </source>
</evidence>
<proteinExistence type="predicted"/>
<evidence type="ECO:0008006" key="5">
    <source>
        <dbReference type="Google" id="ProtNLM"/>
    </source>
</evidence>
<sequence length="900" mass="99951">MSRDAGRHDGSSGGGQRRIPAPRVAPGPLRELKALLYRLYLEARTPPVARIADLIAADPDDLLPGCPSKDTVHRIIGSGEFPAQQANVVSVAAVLAREARWDVADTVERVRTAWVDALLAEPPGRPLGELGPYALEVHRSITVPEDEDEDAPTLPTYVVRDHDRRVEEKVDHAVSGQSVIITLVGESSTGKTRTFWEAIQRLPPEWRVWQPLDSAPHSDPASDLEKVGPHTVVWLNEAQRFLLTADPAEGERVAAALRRIMHAPDRHPVLILVTLWPAYWDQLTSEPRDGQRDLHPHARHVLNGSSLRVPVTFEPDDPDDLTEAAARDARLAHAWEHAEQRQVTQYLAGVPALIQRYRTAPLPVRALIDAAMDIRRLGFGEHVPLELLEAAAYEYLTDLQLDHLPEDWLEAALAYAARPQRGIRGPLTRVRPRRRGVAEGSVRYRLADPLDQLGREDRRRPPPPPGLWDLLVHHSTAAEALSIGRSAECRGLFRTAVTLYRKAADSGSSEAALDIAEILSMTSRREETVEWYEHAHTLGDPRALRFAAATSVTCEEADWDAAKNLYTRAARRGDVFALVDCRDRMREWECAEDADEWFDRALTEFWDHVSLESALAWCERHGTEHDFGRLLIASGQRARGLDVLERSVAKGNFMSLYTVCEERRLSGGIESALAYLKELGHSEHTGSLFAPMALKSMLLREGREEECAAILREMITEGNSSAAGDFAELMRGLGRSDEAIDFLSSRAKDDTRVTYELAELLRRESRRDEALALLTAMATAGDARAQHASARLLEEMGRLDEALIRYRRSAEDGGHDTTSGAVRLLLRAKRANDALDWLRSISAPDGSHDRIERAVWVLESMGRGEEAKRLKDYGWEPDGTVSAPWSILPPGAQAGSGVTA</sequence>
<evidence type="ECO:0000256" key="2">
    <source>
        <dbReference type="SAM" id="MobiDB-lite"/>
    </source>
</evidence>
<dbReference type="InterPro" id="IPR008939">
    <property type="entry name" value="Lytic_TGlycosylase_superhlx_U"/>
</dbReference>
<keyword evidence="1" id="KW-0732">Signal</keyword>
<organism evidence="3 4">
    <name type="scientific">Streptomyces rameus</name>
    <dbReference type="NCBI Taxonomy" id="68261"/>
    <lineage>
        <taxon>Bacteria</taxon>
        <taxon>Bacillati</taxon>
        <taxon>Actinomycetota</taxon>
        <taxon>Actinomycetes</taxon>
        <taxon>Kitasatosporales</taxon>
        <taxon>Streptomycetaceae</taxon>
        <taxon>Streptomyces</taxon>
    </lineage>
</organism>
<evidence type="ECO:0000256" key="1">
    <source>
        <dbReference type="ARBA" id="ARBA00022729"/>
    </source>
</evidence>
<dbReference type="Proteomes" id="UP001500893">
    <property type="component" value="Unassembled WGS sequence"/>
</dbReference>
<dbReference type="SUPFAM" id="SSF48435">
    <property type="entry name" value="Bacterial muramidases"/>
    <property type="match status" value="1"/>
</dbReference>
<feature type="region of interest" description="Disordered" evidence="2">
    <location>
        <begin position="1"/>
        <end position="24"/>
    </location>
</feature>
<gene>
    <name evidence="3" type="ORF">GCM10010521_69310</name>
</gene>
<feature type="compositionally biased region" description="Basic and acidic residues" evidence="2">
    <location>
        <begin position="1"/>
        <end position="10"/>
    </location>
</feature>
<comment type="caution">
    <text evidence="3">The sequence shown here is derived from an EMBL/GenBank/DDBJ whole genome shotgun (WGS) entry which is preliminary data.</text>
</comment>
<dbReference type="InterPro" id="IPR011990">
    <property type="entry name" value="TPR-like_helical_dom_sf"/>
</dbReference>
<accession>A0ABP6HQH9</accession>
<reference evidence="4" key="1">
    <citation type="journal article" date="2019" name="Int. J. Syst. Evol. Microbiol.">
        <title>The Global Catalogue of Microorganisms (GCM) 10K type strain sequencing project: providing services to taxonomists for standard genome sequencing and annotation.</title>
        <authorList>
            <consortium name="The Broad Institute Genomics Platform"/>
            <consortium name="The Broad Institute Genome Sequencing Center for Infectious Disease"/>
            <person name="Wu L."/>
            <person name="Ma J."/>
        </authorList>
    </citation>
    <scope>NUCLEOTIDE SEQUENCE [LARGE SCALE GENOMIC DNA]</scope>
    <source>
        <strain evidence="4">JCM 11574</strain>
    </source>
</reference>